<dbReference type="RefSeq" id="WP_064465260.1">
    <property type="nucleotide sequence ID" value="NZ_CP017080.1"/>
</dbReference>
<evidence type="ECO:0000313" key="4">
    <source>
        <dbReference type="Proteomes" id="UP000077926"/>
    </source>
</evidence>
<dbReference type="Gene3D" id="3.10.310.10">
    <property type="entry name" value="Diaminopimelate Epimerase, Chain A, domain 1"/>
    <property type="match status" value="2"/>
</dbReference>
<dbReference type="SUPFAM" id="SSF54506">
    <property type="entry name" value="Diaminopimelate epimerase-like"/>
    <property type="match status" value="1"/>
</dbReference>
<dbReference type="InterPro" id="IPR003719">
    <property type="entry name" value="Phenazine_PhzF-like"/>
</dbReference>
<keyword evidence="2" id="KW-0413">Isomerase</keyword>
<dbReference type="Proteomes" id="UP000077926">
    <property type="component" value="Chromosome"/>
</dbReference>
<comment type="similarity">
    <text evidence="1">Belongs to the PhzF family.</text>
</comment>
<dbReference type="EMBL" id="CP017080">
    <property type="protein sequence ID" value="AOH54777.1"/>
    <property type="molecule type" value="Genomic_DNA"/>
</dbReference>
<dbReference type="AlphaFoldDB" id="A0A1B3XNJ0"/>
<dbReference type="PANTHER" id="PTHR13774:SF17">
    <property type="entry name" value="PHENAZINE BIOSYNTHESIS-LIKE DOMAIN-CONTAINING PROTEIN"/>
    <property type="match status" value="1"/>
</dbReference>
<accession>A0A1B3XNJ0</accession>
<evidence type="ECO:0008006" key="5">
    <source>
        <dbReference type="Google" id="ProtNLM"/>
    </source>
</evidence>
<keyword evidence="4" id="KW-1185">Reference proteome</keyword>
<dbReference type="Pfam" id="PF02567">
    <property type="entry name" value="PhzC-PhzF"/>
    <property type="match status" value="1"/>
</dbReference>
<evidence type="ECO:0000313" key="3">
    <source>
        <dbReference type="EMBL" id="AOH54777.1"/>
    </source>
</evidence>
<dbReference type="GO" id="GO:0016853">
    <property type="term" value="F:isomerase activity"/>
    <property type="evidence" value="ECO:0007669"/>
    <property type="project" value="UniProtKB-KW"/>
</dbReference>
<dbReference type="NCBIfam" id="TIGR00654">
    <property type="entry name" value="PhzF_family"/>
    <property type="match status" value="1"/>
</dbReference>
<proteinExistence type="inferred from homology"/>
<dbReference type="PIRSF" id="PIRSF016184">
    <property type="entry name" value="PhzC_PhzF"/>
    <property type="match status" value="1"/>
</dbReference>
<dbReference type="KEGG" id="bmur:ABE28_010480"/>
<dbReference type="PANTHER" id="PTHR13774">
    <property type="entry name" value="PHENAZINE BIOSYNTHESIS PROTEIN"/>
    <property type="match status" value="1"/>
</dbReference>
<reference evidence="3 4" key="1">
    <citation type="submission" date="2016-08" db="EMBL/GenBank/DDBJ databases">
        <title>Complete genome sequence of Bacillus muralis G25-68, a strain with toxicity to nematodes.</title>
        <authorList>
            <person name="Zheng Z."/>
        </authorList>
    </citation>
    <scope>NUCLEOTIDE SEQUENCE [LARGE SCALE GENOMIC DNA]</scope>
    <source>
        <strain evidence="3 4">G25-68</strain>
    </source>
</reference>
<dbReference type="OrthoDB" id="9788221at2"/>
<organism evidence="3 4">
    <name type="scientific">Peribacillus muralis</name>
    <dbReference type="NCBI Taxonomy" id="264697"/>
    <lineage>
        <taxon>Bacteria</taxon>
        <taxon>Bacillati</taxon>
        <taxon>Bacillota</taxon>
        <taxon>Bacilli</taxon>
        <taxon>Bacillales</taxon>
        <taxon>Bacillaceae</taxon>
        <taxon>Peribacillus</taxon>
    </lineage>
</organism>
<gene>
    <name evidence="3" type="ORF">ABE28_010480</name>
</gene>
<dbReference type="GO" id="GO:0005737">
    <property type="term" value="C:cytoplasm"/>
    <property type="evidence" value="ECO:0007669"/>
    <property type="project" value="TreeGrafter"/>
</dbReference>
<sequence>MNNQFYFINAFSKEKFKGNPAAIVFMNENRSEKWMISLAAELNQPITTFITPNGENNYELRWFTPVSEIDLCGHGTLGAAHILWSEGFSSSKSAINFHTQSGLLRSELSGQQIILNFNIKNSSETKVTETLKRVIQLPIKSAAWAEDRFILELENQDMVHEAEPNLKAINELDGPGLIITSSGSGRYDFVSRVFAPKIGIDEDYVTGSAHCALASFWGYRLNKKEFMAYQDSKRGGELKLKIVGDKVEVIGDCITLLKGELYN</sequence>
<protein>
    <recommendedName>
        <fullName evidence="5">Phenazine biosynthesis protein PhzF family</fullName>
    </recommendedName>
</protein>
<name>A0A1B3XNJ0_9BACI</name>
<evidence type="ECO:0000256" key="2">
    <source>
        <dbReference type="ARBA" id="ARBA00023235"/>
    </source>
</evidence>
<evidence type="ECO:0000256" key="1">
    <source>
        <dbReference type="ARBA" id="ARBA00008270"/>
    </source>
</evidence>